<evidence type="ECO:0000259" key="9">
    <source>
        <dbReference type="PROSITE" id="PS50102"/>
    </source>
</evidence>
<evidence type="ECO:0000256" key="8">
    <source>
        <dbReference type="SAM" id="MobiDB-lite"/>
    </source>
</evidence>
<feature type="region of interest" description="Disordered" evidence="8">
    <location>
        <begin position="234"/>
        <end position="401"/>
    </location>
</feature>
<feature type="domain" description="RRM" evidence="9">
    <location>
        <begin position="131"/>
        <end position="227"/>
    </location>
</feature>
<dbReference type="GO" id="GO:0030619">
    <property type="term" value="F:U1 snRNA binding"/>
    <property type="evidence" value="ECO:0007669"/>
    <property type="project" value="InterPro"/>
</dbReference>
<dbReference type="GO" id="GO:0005685">
    <property type="term" value="C:U1 snRNP"/>
    <property type="evidence" value="ECO:0007669"/>
    <property type="project" value="TreeGrafter"/>
</dbReference>
<dbReference type="GO" id="GO:0071004">
    <property type="term" value="C:U2-type prespliceosome"/>
    <property type="evidence" value="ECO:0007669"/>
    <property type="project" value="TreeGrafter"/>
</dbReference>
<dbReference type="PANTHER" id="PTHR13952">
    <property type="entry name" value="U1 SMALL NUCLEAR RIBONUCLEOPROTEIN 70 KD"/>
    <property type="match status" value="1"/>
</dbReference>
<gene>
    <name evidence="10" type="ORF">HTAM1171_LOCUS4172</name>
</gene>
<sequence>MPDPPLKHLPPPIKKRGIRYVSSDDDDDNNNNNNNSQKIKQEGNGKSSTTTNTNSRPKIKGGLTGLSAYLPHFERTTPPERKLGPTPASTKASKRKKKLTQNEKKLEPIISAYRKEQLDCGGEYEGMNCYNTLFVGRLAYEVTERKLLREFEVFGPVKDLKIVYDTAAASSGENGKGEEAGNGGGEKKSRGYAFVEYEHEDDMKRAYRNADGMRVEGRCVVVDVERGHTVLNWLPRRLGGGLGGTRVGGKDKNVTAPGRFDPSKPEAPPPQHPMGMGGGPPHGGPPGPGGPPPGYGGGMGGPGGPPGPGYHPHPMMRGGGRGGPPPGPHGYGGPPPGYGGGPPPGYGGGPYGPPRGGGGPYGGPPRGGGDYYGGGGPGGGPGGMKRRRSRSRSPERRRGRY</sequence>
<organism evidence="10">
    <name type="scientific">Helicotheca tamesis</name>
    <dbReference type="NCBI Taxonomy" id="374047"/>
    <lineage>
        <taxon>Eukaryota</taxon>
        <taxon>Sar</taxon>
        <taxon>Stramenopiles</taxon>
        <taxon>Ochrophyta</taxon>
        <taxon>Bacillariophyta</taxon>
        <taxon>Mediophyceae</taxon>
        <taxon>Lithodesmiophycidae</taxon>
        <taxon>Lithodesmiales</taxon>
        <taxon>Lithodesmiaceae</taxon>
        <taxon>Helicotheca</taxon>
    </lineage>
</organism>
<keyword evidence="6" id="KW-0687">Ribonucleoprotein</keyword>
<dbReference type="Gene3D" id="3.30.70.330">
    <property type="match status" value="1"/>
</dbReference>
<evidence type="ECO:0000256" key="7">
    <source>
        <dbReference type="PROSITE-ProRule" id="PRU00176"/>
    </source>
</evidence>
<feature type="compositionally biased region" description="Gly residues" evidence="8">
    <location>
        <begin position="346"/>
        <end position="383"/>
    </location>
</feature>
<evidence type="ECO:0000256" key="3">
    <source>
        <dbReference type="ARBA" id="ARBA00016996"/>
    </source>
</evidence>
<feature type="compositionally biased region" description="Gly residues" evidence="8">
    <location>
        <begin position="238"/>
        <end position="247"/>
    </location>
</feature>
<feature type="compositionally biased region" description="Basic and acidic residues" evidence="8">
    <location>
        <begin position="392"/>
        <end position="401"/>
    </location>
</feature>
<evidence type="ECO:0000256" key="4">
    <source>
        <dbReference type="ARBA" id="ARBA00022884"/>
    </source>
</evidence>
<dbReference type="GO" id="GO:0071011">
    <property type="term" value="C:precatalytic spliceosome"/>
    <property type="evidence" value="ECO:0007669"/>
    <property type="project" value="TreeGrafter"/>
</dbReference>
<keyword evidence="4 7" id="KW-0694">RNA-binding</keyword>
<dbReference type="GO" id="GO:0000398">
    <property type="term" value="P:mRNA splicing, via spliceosome"/>
    <property type="evidence" value="ECO:0007669"/>
    <property type="project" value="TreeGrafter"/>
</dbReference>
<dbReference type="CDD" id="cd12236">
    <property type="entry name" value="RRM_snRNP70"/>
    <property type="match status" value="1"/>
</dbReference>
<evidence type="ECO:0000313" key="10">
    <source>
        <dbReference type="EMBL" id="CAD9483620.1"/>
    </source>
</evidence>
<evidence type="ECO:0000256" key="6">
    <source>
        <dbReference type="ARBA" id="ARBA00023274"/>
    </source>
</evidence>
<accession>A0A7S2MHC8</accession>
<evidence type="ECO:0000256" key="5">
    <source>
        <dbReference type="ARBA" id="ARBA00023242"/>
    </source>
</evidence>
<dbReference type="Pfam" id="PF00076">
    <property type="entry name" value="RRM_1"/>
    <property type="match status" value="2"/>
</dbReference>
<feature type="compositionally biased region" description="Basic and acidic residues" evidence="8">
    <location>
        <begin position="72"/>
        <end position="83"/>
    </location>
</feature>
<dbReference type="EMBL" id="HBGV01006836">
    <property type="protein sequence ID" value="CAD9483620.1"/>
    <property type="molecule type" value="Transcribed_RNA"/>
</dbReference>
<proteinExistence type="predicted"/>
<dbReference type="InterPro" id="IPR051183">
    <property type="entry name" value="U1_U11-U12_snRNP_70-35kDa"/>
</dbReference>
<feature type="compositionally biased region" description="Pro residues" evidence="8">
    <location>
        <begin position="1"/>
        <end position="12"/>
    </location>
</feature>
<keyword evidence="5" id="KW-0539">Nucleus</keyword>
<evidence type="ECO:0000256" key="2">
    <source>
        <dbReference type="ARBA" id="ARBA00004642"/>
    </source>
</evidence>
<dbReference type="SMART" id="SM00360">
    <property type="entry name" value="RRM"/>
    <property type="match status" value="1"/>
</dbReference>
<reference evidence="10" key="1">
    <citation type="submission" date="2021-01" db="EMBL/GenBank/DDBJ databases">
        <authorList>
            <person name="Corre E."/>
            <person name="Pelletier E."/>
            <person name="Niang G."/>
            <person name="Scheremetjew M."/>
            <person name="Finn R."/>
            <person name="Kale V."/>
            <person name="Holt S."/>
            <person name="Cochrane G."/>
            <person name="Meng A."/>
            <person name="Brown T."/>
            <person name="Cohen L."/>
        </authorList>
    </citation>
    <scope>NUCLEOTIDE SEQUENCE</scope>
    <source>
        <strain evidence="10">CCMP826</strain>
    </source>
</reference>
<dbReference type="PROSITE" id="PS50102">
    <property type="entry name" value="RRM"/>
    <property type="match status" value="1"/>
</dbReference>
<dbReference type="InterPro" id="IPR034143">
    <property type="entry name" value="snRNP70_RRM"/>
</dbReference>
<comment type="subcellular location">
    <subcellularLocation>
        <location evidence="1">Nucleus speckle</location>
    </subcellularLocation>
    <subcellularLocation>
        <location evidence="2">Nucleus</location>
        <location evidence="2">Nucleoplasm</location>
    </subcellularLocation>
</comment>
<feature type="compositionally biased region" description="Pro residues" evidence="8">
    <location>
        <begin position="282"/>
        <end position="294"/>
    </location>
</feature>
<name>A0A7S2MHC8_9STRA</name>
<dbReference type="FunFam" id="3.30.70.330:FF:001585">
    <property type="entry name" value="U1 small nuclear ribonucleoprotein 70 kDa"/>
    <property type="match status" value="1"/>
</dbReference>
<dbReference type="AlphaFoldDB" id="A0A7S2MHC8"/>
<dbReference type="SUPFAM" id="SSF54928">
    <property type="entry name" value="RNA-binding domain, RBD"/>
    <property type="match status" value="1"/>
</dbReference>
<dbReference type="InterPro" id="IPR000504">
    <property type="entry name" value="RRM_dom"/>
</dbReference>
<dbReference type="GO" id="GO:0003729">
    <property type="term" value="F:mRNA binding"/>
    <property type="evidence" value="ECO:0007669"/>
    <property type="project" value="TreeGrafter"/>
</dbReference>
<feature type="region of interest" description="Disordered" evidence="8">
    <location>
        <begin position="1"/>
        <end position="103"/>
    </location>
</feature>
<dbReference type="GO" id="GO:0016607">
    <property type="term" value="C:nuclear speck"/>
    <property type="evidence" value="ECO:0007669"/>
    <property type="project" value="UniProtKB-SubCell"/>
</dbReference>
<dbReference type="InterPro" id="IPR035979">
    <property type="entry name" value="RBD_domain_sf"/>
</dbReference>
<dbReference type="PANTHER" id="PTHR13952:SF5">
    <property type="entry name" value="U1 SMALL NUCLEAR RIBONUCLEOPROTEIN 70 KDA"/>
    <property type="match status" value="1"/>
</dbReference>
<evidence type="ECO:0000256" key="1">
    <source>
        <dbReference type="ARBA" id="ARBA00004324"/>
    </source>
</evidence>
<protein>
    <recommendedName>
        <fullName evidence="3">U1 small nuclear ribonucleoprotein 70 kDa</fullName>
    </recommendedName>
</protein>
<feature type="compositionally biased region" description="Pro residues" evidence="8">
    <location>
        <begin position="323"/>
        <end position="345"/>
    </location>
</feature>
<dbReference type="InterPro" id="IPR012677">
    <property type="entry name" value="Nucleotide-bd_a/b_plait_sf"/>
</dbReference>